<evidence type="ECO:0000259" key="1">
    <source>
        <dbReference type="Pfam" id="PF01398"/>
    </source>
</evidence>
<dbReference type="EMBL" id="HBHU01012450">
    <property type="protein sequence ID" value="CAE0026717.1"/>
    <property type="molecule type" value="Transcribed_RNA"/>
</dbReference>
<organism evidence="2">
    <name type="scientific">Chloropicon laureae</name>
    <dbReference type="NCBI Taxonomy" id="464258"/>
    <lineage>
        <taxon>Eukaryota</taxon>
        <taxon>Viridiplantae</taxon>
        <taxon>Chlorophyta</taxon>
        <taxon>Chloropicophyceae</taxon>
        <taxon>Chloropicales</taxon>
        <taxon>Chloropicaceae</taxon>
        <taxon>Chloropicon</taxon>
    </lineage>
</organism>
<evidence type="ECO:0000313" key="2">
    <source>
        <dbReference type="EMBL" id="CAE0026717.1"/>
    </source>
</evidence>
<dbReference type="Pfam" id="PF01398">
    <property type="entry name" value="JAB"/>
    <property type="match status" value="1"/>
</dbReference>
<dbReference type="InterPro" id="IPR000555">
    <property type="entry name" value="JAMM/MPN+_dom"/>
</dbReference>
<dbReference type="SUPFAM" id="SSF102712">
    <property type="entry name" value="JAB1/MPN domain"/>
    <property type="match status" value="1"/>
</dbReference>
<dbReference type="InterPro" id="IPR050242">
    <property type="entry name" value="JAMM_MPN+_peptidase_M67A"/>
</dbReference>
<dbReference type="Gene3D" id="3.40.140.10">
    <property type="entry name" value="Cytidine Deaminase, domain 2"/>
    <property type="match status" value="1"/>
</dbReference>
<gene>
    <name evidence="2" type="ORF">CLAU1311_LOCUS8119</name>
</gene>
<protein>
    <recommendedName>
        <fullName evidence="1">JAB1/MPN/MOV34 metalloenzyme domain-containing protein</fullName>
    </recommendedName>
</protein>
<reference evidence="2" key="1">
    <citation type="submission" date="2021-01" db="EMBL/GenBank/DDBJ databases">
        <authorList>
            <person name="Corre E."/>
            <person name="Pelletier E."/>
            <person name="Niang G."/>
            <person name="Scheremetjew M."/>
            <person name="Finn R."/>
            <person name="Kale V."/>
            <person name="Holt S."/>
            <person name="Cochrane G."/>
            <person name="Meng A."/>
            <person name="Brown T."/>
            <person name="Cohen L."/>
        </authorList>
    </citation>
    <scope>NUCLEOTIDE SEQUENCE</scope>
    <source>
        <strain evidence="2">RCC856</strain>
    </source>
</reference>
<sequence length="182" mass="20329">MVCVGWYHSHPRFPAVPSMIDLRNQLNYQRLVRDEASGLEPFVAGIVSPYNPKNRDTKSEFTWFYVQTGSGVAAAAPGAAQLTDDCYSMSLDVEQCSGSSSIISNCMQKVKMLTSWYPKKVDWTGLWSEGMTLMDKMMHSVEHHLPQSWQGAIRTTFLGAVKTFIQASADQNLAKTQLSQLN</sequence>
<feature type="domain" description="JAB1/MPN/MOV34 metalloenzyme" evidence="1">
    <location>
        <begin position="2"/>
        <end position="31"/>
    </location>
</feature>
<dbReference type="AlphaFoldDB" id="A0A7S2Z8M7"/>
<name>A0A7S2Z8M7_9CHLO</name>
<accession>A0A7S2Z8M7</accession>
<dbReference type="GO" id="GO:0008237">
    <property type="term" value="F:metallopeptidase activity"/>
    <property type="evidence" value="ECO:0007669"/>
    <property type="project" value="InterPro"/>
</dbReference>
<proteinExistence type="predicted"/>
<dbReference type="PANTHER" id="PTHR10410">
    <property type="entry name" value="EUKARYOTIC TRANSLATION INITIATION FACTOR 3 -RELATED"/>
    <property type="match status" value="1"/>
</dbReference>